<organism evidence="1 2">
    <name type="scientific">Candidatus Borkfalkia excrementigallinarum</name>
    <dbReference type="NCBI Taxonomy" id="2838506"/>
    <lineage>
        <taxon>Bacteria</taxon>
        <taxon>Bacillati</taxon>
        <taxon>Bacillota</taxon>
        <taxon>Clostridia</taxon>
        <taxon>Christensenellales</taxon>
        <taxon>Christensenellaceae</taxon>
        <taxon>Candidatus Borkfalkia</taxon>
    </lineage>
</organism>
<feature type="non-terminal residue" evidence="1">
    <location>
        <position position="153"/>
    </location>
</feature>
<comment type="caution">
    <text evidence="1">The sequence shown here is derived from an EMBL/GenBank/DDBJ whole genome shotgun (WGS) entry which is preliminary data.</text>
</comment>
<reference evidence="1" key="2">
    <citation type="submission" date="2021-04" db="EMBL/GenBank/DDBJ databases">
        <authorList>
            <person name="Gilroy R."/>
        </authorList>
    </citation>
    <scope>NUCLEOTIDE SEQUENCE</scope>
    <source>
        <strain evidence="1">1345</strain>
    </source>
</reference>
<dbReference type="EMBL" id="DXCQ01000048">
    <property type="protein sequence ID" value="HIY97096.1"/>
    <property type="molecule type" value="Genomic_DNA"/>
</dbReference>
<dbReference type="Proteomes" id="UP000886750">
    <property type="component" value="Unassembled WGS sequence"/>
</dbReference>
<reference evidence="1" key="1">
    <citation type="journal article" date="2021" name="PeerJ">
        <title>Extensive microbial diversity within the chicken gut microbiome revealed by metagenomics and culture.</title>
        <authorList>
            <person name="Gilroy R."/>
            <person name="Ravi A."/>
            <person name="Getino M."/>
            <person name="Pursley I."/>
            <person name="Horton D.L."/>
            <person name="Alikhan N.F."/>
            <person name="Baker D."/>
            <person name="Gharbi K."/>
            <person name="Hall N."/>
            <person name="Watson M."/>
            <person name="Adriaenssens E.M."/>
            <person name="Foster-Nyarko E."/>
            <person name="Jarju S."/>
            <person name="Secka A."/>
            <person name="Antonio M."/>
            <person name="Oren A."/>
            <person name="Chaudhuri R.R."/>
            <person name="La Ragione R."/>
            <person name="Hildebrand F."/>
            <person name="Pallen M.J."/>
        </authorList>
    </citation>
    <scope>NUCLEOTIDE SEQUENCE</scope>
    <source>
        <strain evidence="1">1345</strain>
    </source>
</reference>
<accession>A0A9D2CSW0</accession>
<evidence type="ECO:0000313" key="1">
    <source>
        <dbReference type="EMBL" id="HIY97096.1"/>
    </source>
</evidence>
<sequence>MNLPKRNSADGRCYWMKPEVQEELQPLFDQCIQDAIDGRITRLDSLWPPVVVSSEGAPFEVHALVRKWTEAQQAETLDAEKAIAFSENLRRQSRWGEIDYHLLDMLKRELQEKYFIVTGNEDDHFWDREYSLKPGIRAEQVPEPLLRFACYVA</sequence>
<proteinExistence type="predicted"/>
<evidence type="ECO:0000313" key="2">
    <source>
        <dbReference type="Proteomes" id="UP000886750"/>
    </source>
</evidence>
<dbReference type="AlphaFoldDB" id="A0A9D2CSW0"/>
<gene>
    <name evidence="1" type="ORF">H9729_05350</name>
</gene>
<name>A0A9D2CSW0_9FIRM</name>
<protein>
    <submittedName>
        <fullName evidence="1">Uncharacterized protein</fullName>
    </submittedName>
</protein>